<organism evidence="2 3">
    <name type="scientific">Trinickia caryophylli</name>
    <name type="common">Paraburkholderia caryophylli</name>
    <dbReference type="NCBI Taxonomy" id="28094"/>
    <lineage>
        <taxon>Bacteria</taxon>
        <taxon>Pseudomonadati</taxon>
        <taxon>Pseudomonadota</taxon>
        <taxon>Betaproteobacteria</taxon>
        <taxon>Burkholderiales</taxon>
        <taxon>Burkholderiaceae</taxon>
        <taxon>Trinickia</taxon>
    </lineage>
</organism>
<evidence type="ECO:0000313" key="2">
    <source>
        <dbReference type="EMBL" id="SMF80532.1"/>
    </source>
</evidence>
<sequence length="345" mass="40638">MKLPTRIQQHKAESDSYAILVYKLRHVGIFRNVTESDYGIDFEIEIVHGEQVTGRYFKAQVKSSENLRIRKKDRTPVVGGIKESTLYYWTELSYKTHVILYAVDLKTEEIYVSRPIFWQAASLINGDEKTKSIEFLPEVTKTEEEKVREMMPTIYTVTFALSPSLPDLIYSHKTALRYLKLFLGMYVDVYHYDGHVEIHEPDVLKTLLDTCRVLLWDNELESAGLSEKDRKHLYSFDHWVKNSGEWATDEVTNFSAQTPLRVLIPLLVEKLKVLRRMVFESKYYWRFKDRPYLRLVYETALPSDATEKTLKQWGYEFDRHQRQVIGFSLFEAFKFSELKEAGIEV</sequence>
<accession>A0A1X7H6C0</accession>
<dbReference type="Proteomes" id="UP000192911">
    <property type="component" value="Unassembled WGS sequence"/>
</dbReference>
<reference evidence="3" key="1">
    <citation type="submission" date="2017-04" db="EMBL/GenBank/DDBJ databases">
        <authorList>
            <person name="Varghese N."/>
            <person name="Submissions S."/>
        </authorList>
    </citation>
    <scope>NUCLEOTIDE SEQUENCE [LARGE SCALE GENOMIC DNA]</scope>
    <source>
        <strain evidence="3">Ballard 720</strain>
    </source>
</reference>
<dbReference type="RefSeq" id="WP_158243497.1">
    <property type="nucleotide sequence ID" value="NZ_BSQD01000009.1"/>
</dbReference>
<dbReference type="AlphaFoldDB" id="A0A1X7H6C0"/>
<evidence type="ECO:0000259" key="1">
    <source>
        <dbReference type="Pfam" id="PF14280"/>
    </source>
</evidence>
<dbReference type="InterPro" id="IPR025375">
    <property type="entry name" value="DUF4365"/>
</dbReference>
<gene>
    <name evidence="2" type="ORF">SAMN06295900_12261</name>
</gene>
<name>A0A1X7H6C0_TRICW</name>
<keyword evidence="3" id="KW-1185">Reference proteome</keyword>
<evidence type="ECO:0000313" key="3">
    <source>
        <dbReference type="Proteomes" id="UP000192911"/>
    </source>
</evidence>
<dbReference type="Pfam" id="PF14280">
    <property type="entry name" value="DUF4365"/>
    <property type="match status" value="1"/>
</dbReference>
<proteinExistence type="predicted"/>
<feature type="domain" description="DUF4365" evidence="1">
    <location>
        <begin position="14"/>
        <end position="151"/>
    </location>
</feature>
<dbReference type="EMBL" id="FXAH01000022">
    <property type="protein sequence ID" value="SMF80532.1"/>
    <property type="molecule type" value="Genomic_DNA"/>
</dbReference>
<protein>
    <recommendedName>
        <fullName evidence="1">DUF4365 domain-containing protein</fullName>
    </recommendedName>
</protein>